<dbReference type="RefSeq" id="WP_065131782.1">
    <property type="nucleotide sequence ID" value="NZ_MAEM01000006.1"/>
</dbReference>
<sequence length="254" mass="28292">MSAHPDPNRLGGLEWTRRTKGLLTRRERLRLLGSIVNSQRDYFLHRLRGARPATIASPTDHEIRPPDSRFAREVEAAAAEQSRVIIGHSYRSWVFGRALADVDAIALDEELFYAGCLLHDHGIAPVVPGEDFTLRSARRATECATSAQLDDRKAAQLADAITVHTTPGVNVERDGPLGCYIQAGAMVDIVGNRIWELSTKLVDYTLDRYDRQGFTRELAAHFTAEAKAVRGGRFALLRRCGFVPLMRSAPFDQK</sequence>
<dbReference type="AlphaFoldDB" id="A0A1A6BPH9"/>
<evidence type="ECO:0000313" key="2">
    <source>
        <dbReference type="Proteomes" id="UP000093757"/>
    </source>
</evidence>
<dbReference type="Gene3D" id="1.10.3210.10">
    <property type="entry name" value="Hypothetical protein af1432"/>
    <property type="match status" value="1"/>
</dbReference>
<reference evidence="1 2" key="1">
    <citation type="submission" date="2016-06" db="EMBL/GenBank/DDBJ databases">
        <authorList>
            <person name="Kjaerup R.B."/>
            <person name="Dalgaard T.S."/>
            <person name="Juul-Madsen H.R."/>
        </authorList>
    </citation>
    <scope>NUCLEOTIDE SEQUENCE [LARGE SCALE GENOMIC DNA]</scope>
    <source>
        <strain evidence="1 2">1245752.6</strain>
    </source>
</reference>
<dbReference type="OrthoDB" id="8478129at2"/>
<evidence type="ECO:0008006" key="3">
    <source>
        <dbReference type="Google" id="ProtNLM"/>
    </source>
</evidence>
<dbReference type="PANTHER" id="PTHR35569:SF1">
    <property type="entry name" value="CYANAMIDE HYDRATASE DDI2-RELATED"/>
    <property type="match status" value="1"/>
</dbReference>
<dbReference type="Proteomes" id="UP000093757">
    <property type="component" value="Unassembled WGS sequence"/>
</dbReference>
<dbReference type="EMBL" id="MAEM01000006">
    <property type="protein sequence ID" value="OBS04114.1"/>
    <property type="molecule type" value="Genomic_DNA"/>
</dbReference>
<protein>
    <recommendedName>
        <fullName evidence="3">HD domain-containing protein</fullName>
    </recommendedName>
</protein>
<name>A0A1A6BPH9_MYCGO</name>
<accession>A0A1A6BPH9</accession>
<comment type="caution">
    <text evidence="1">The sequence shown here is derived from an EMBL/GenBank/DDBJ whole genome shotgun (WGS) entry which is preliminary data.</text>
</comment>
<gene>
    <name evidence="1" type="ORF">A9W98_06175</name>
</gene>
<dbReference type="SUPFAM" id="SSF109604">
    <property type="entry name" value="HD-domain/PDEase-like"/>
    <property type="match status" value="1"/>
</dbReference>
<proteinExistence type="predicted"/>
<dbReference type="PANTHER" id="PTHR35569">
    <property type="entry name" value="CYANAMIDE HYDRATASE DDI2-RELATED"/>
    <property type="match status" value="1"/>
</dbReference>
<evidence type="ECO:0000313" key="1">
    <source>
        <dbReference type="EMBL" id="OBS04114.1"/>
    </source>
</evidence>
<organism evidence="1 2">
    <name type="scientific">Mycobacterium gordonae</name>
    <dbReference type="NCBI Taxonomy" id="1778"/>
    <lineage>
        <taxon>Bacteria</taxon>
        <taxon>Bacillati</taxon>
        <taxon>Actinomycetota</taxon>
        <taxon>Actinomycetes</taxon>
        <taxon>Mycobacteriales</taxon>
        <taxon>Mycobacteriaceae</taxon>
        <taxon>Mycobacterium</taxon>
    </lineage>
</organism>